<evidence type="ECO:0000256" key="2">
    <source>
        <dbReference type="SAM" id="Phobius"/>
    </source>
</evidence>
<reference evidence="4" key="1">
    <citation type="submission" date="2016-09" db="EMBL/GenBank/DDBJ databases">
        <authorList>
            <person name="Greninger A.L."/>
            <person name="Jerome K.R."/>
            <person name="Mcnair B."/>
            <person name="Wallis C."/>
            <person name="Fang F."/>
        </authorList>
    </citation>
    <scope>NUCLEOTIDE SEQUENCE [LARGE SCALE GENOMIC DNA]</scope>
    <source>
        <strain evidence="4">M6</strain>
    </source>
</reference>
<comment type="caution">
    <text evidence="3">The sequence shown here is derived from an EMBL/GenBank/DDBJ whole genome shotgun (WGS) entry which is preliminary data.</text>
</comment>
<feature type="compositionally biased region" description="Polar residues" evidence="1">
    <location>
        <begin position="1"/>
        <end position="21"/>
    </location>
</feature>
<gene>
    <name evidence="3" type="ORF">BHQ18_24010</name>
</gene>
<evidence type="ECO:0000313" key="4">
    <source>
        <dbReference type="Proteomes" id="UP000094053"/>
    </source>
</evidence>
<protein>
    <submittedName>
        <fullName evidence="3">Uncharacterized protein</fullName>
    </submittedName>
</protein>
<dbReference type="OrthoDB" id="10018828at2"/>
<keyword evidence="2" id="KW-0472">Membrane</keyword>
<feature type="compositionally biased region" description="Pro residues" evidence="1">
    <location>
        <begin position="175"/>
        <end position="205"/>
    </location>
</feature>
<accession>A0A1E3RC30</accession>
<keyword evidence="4" id="KW-1185">Reference proteome</keyword>
<evidence type="ECO:0000313" key="3">
    <source>
        <dbReference type="EMBL" id="ODQ87456.1"/>
    </source>
</evidence>
<feature type="transmembrane region" description="Helical" evidence="2">
    <location>
        <begin position="53"/>
        <end position="73"/>
    </location>
</feature>
<dbReference type="EMBL" id="MIHA01000022">
    <property type="protein sequence ID" value="ODQ87456.1"/>
    <property type="molecule type" value="Genomic_DNA"/>
</dbReference>
<feature type="compositionally biased region" description="Low complexity" evidence="1">
    <location>
        <begin position="115"/>
        <end position="144"/>
    </location>
</feature>
<feature type="region of interest" description="Disordered" evidence="1">
    <location>
        <begin position="115"/>
        <end position="214"/>
    </location>
</feature>
<proteinExistence type="predicted"/>
<name>A0A1E3RC30_MYCFV</name>
<evidence type="ECO:0000256" key="1">
    <source>
        <dbReference type="SAM" id="MobiDB-lite"/>
    </source>
</evidence>
<sequence>MTTFQTDPDTQTVAAGWSSSPLGGPDHDFLLDDPAEPTQVADTDSARSVSRHALIAAALAFGIGGGAALGLMVTDFGPGEPTPVTESPRPAVLITPEVPAMTIAPTVPPVDVAAPSAMPSAPARSTVVAVPTPQAPAPQTSADDVPPPHADDAPAPEPEDPAPQPPVFDDLPFELPTPPIPEPPVFDPDLPLAPAPAPNPDPFPLPDLDLTAKP</sequence>
<dbReference type="AlphaFoldDB" id="A0A1E3RC30"/>
<dbReference type="RefSeq" id="WP_069416158.1">
    <property type="nucleotide sequence ID" value="NZ_JACKUL010000010.1"/>
</dbReference>
<dbReference type="PRINTS" id="PR01217">
    <property type="entry name" value="PRICHEXTENSN"/>
</dbReference>
<dbReference type="Proteomes" id="UP000094053">
    <property type="component" value="Unassembled WGS sequence"/>
</dbReference>
<organism evidence="3 4">
    <name type="scientific">Mycolicibacterium flavescens</name>
    <name type="common">Mycobacterium flavescens</name>
    <dbReference type="NCBI Taxonomy" id="1776"/>
    <lineage>
        <taxon>Bacteria</taxon>
        <taxon>Bacillati</taxon>
        <taxon>Actinomycetota</taxon>
        <taxon>Actinomycetes</taxon>
        <taxon>Mycobacteriales</taxon>
        <taxon>Mycobacteriaceae</taxon>
        <taxon>Mycolicibacterium</taxon>
    </lineage>
</organism>
<keyword evidence="2" id="KW-0812">Transmembrane</keyword>
<feature type="region of interest" description="Disordered" evidence="1">
    <location>
        <begin position="1"/>
        <end position="45"/>
    </location>
</feature>
<keyword evidence="2" id="KW-1133">Transmembrane helix</keyword>
<dbReference type="STRING" id="1776.BHQ18_24010"/>